<dbReference type="AlphaFoldDB" id="A0A0D0E9Z1"/>
<evidence type="ECO:0000313" key="1">
    <source>
        <dbReference type="EMBL" id="KIK96195.1"/>
    </source>
</evidence>
<reference evidence="1 2" key="1">
    <citation type="submission" date="2014-04" db="EMBL/GenBank/DDBJ databases">
        <authorList>
            <consortium name="DOE Joint Genome Institute"/>
            <person name="Kuo A."/>
            <person name="Kohler A."/>
            <person name="Jargeat P."/>
            <person name="Nagy L.G."/>
            <person name="Floudas D."/>
            <person name="Copeland A."/>
            <person name="Barry K.W."/>
            <person name="Cichocki N."/>
            <person name="Veneault-Fourrey C."/>
            <person name="LaButti K."/>
            <person name="Lindquist E.A."/>
            <person name="Lipzen A."/>
            <person name="Lundell T."/>
            <person name="Morin E."/>
            <person name="Murat C."/>
            <person name="Sun H."/>
            <person name="Tunlid A."/>
            <person name="Henrissat B."/>
            <person name="Grigoriev I.V."/>
            <person name="Hibbett D.S."/>
            <person name="Martin F."/>
            <person name="Nordberg H.P."/>
            <person name="Cantor M.N."/>
            <person name="Hua S.X."/>
        </authorList>
    </citation>
    <scope>NUCLEOTIDE SEQUENCE [LARGE SCALE GENOMIC DNA]</scope>
    <source>
        <strain evidence="1 2">Ve08.2h10</strain>
    </source>
</reference>
<dbReference type="HOGENOM" id="CLU_2740770_0_0_1"/>
<dbReference type="InParanoid" id="A0A0D0E9Z1"/>
<gene>
    <name evidence="1" type="ORF">PAXRUDRAFT_826238</name>
</gene>
<sequence length="71" mass="8149">MVSMQTTVPVDHLLEKHTSTVLCQCTHLGSHYLSPTEHFAETWFQRASGDRRRSASHCQCMRKTDLVEFNA</sequence>
<dbReference type="EMBL" id="KN824999">
    <property type="protein sequence ID" value="KIK96195.1"/>
    <property type="molecule type" value="Genomic_DNA"/>
</dbReference>
<dbReference type="Proteomes" id="UP000054538">
    <property type="component" value="Unassembled WGS sequence"/>
</dbReference>
<accession>A0A0D0E9Z1</accession>
<keyword evidence="2" id="KW-1185">Reference proteome</keyword>
<organism evidence="1 2">
    <name type="scientific">Paxillus rubicundulus Ve08.2h10</name>
    <dbReference type="NCBI Taxonomy" id="930991"/>
    <lineage>
        <taxon>Eukaryota</taxon>
        <taxon>Fungi</taxon>
        <taxon>Dikarya</taxon>
        <taxon>Basidiomycota</taxon>
        <taxon>Agaricomycotina</taxon>
        <taxon>Agaricomycetes</taxon>
        <taxon>Agaricomycetidae</taxon>
        <taxon>Boletales</taxon>
        <taxon>Paxilineae</taxon>
        <taxon>Paxillaceae</taxon>
        <taxon>Paxillus</taxon>
    </lineage>
</organism>
<reference evidence="2" key="2">
    <citation type="submission" date="2015-01" db="EMBL/GenBank/DDBJ databases">
        <title>Evolutionary Origins and Diversification of the Mycorrhizal Mutualists.</title>
        <authorList>
            <consortium name="DOE Joint Genome Institute"/>
            <consortium name="Mycorrhizal Genomics Consortium"/>
            <person name="Kohler A."/>
            <person name="Kuo A."/>
            <person name="Nagy L.G."/>
            <person name="Floudas D."/>
            <person name="Copeland A."/>
            <person name="Barry K.W."/>
            <person name="Cichocki N."/>
            <person name="Veneault-Fourrey C."/>
            <person name="LaButti K."/>
            <person name="Lindquist E.A."/>
            <person name="Lipzen A."/>
            <person name="Lundell T."/>
            <person name="Morin E."/>
            <person name="Murat C."/>
            <person name="Riley R."/>
            <person name="Ohm R."/>
            <person name="Sun H."/>
            <person name="Tunlid A."/>
            <person name="Henrissat B."/>
            <person name="Grigoriev I.V."/>
            <person name="Hibbett D.S."/>
            <person name="Martin F."/>
        </authorList>
    </citation>
    <scope>NUCLEOTIDE SEQUENCE [LARGE SCALE GENOMIC DNA]</scope>
    <source>
        <strain evidence="2">Ve08.2h10</strain>
    </source>
</reference>
<protein>
    <submittedName>
        <fullName evidence="1">Uncharacterized protein</fullName>
    </submittedName>
</protein>
<proteinExistence type="predicted"/>
<name>A0A0D0E9Z1_9AGAM</name>
<evidence type="ECO:0000313" key="2">
    <source>
        <dbReference type="Proteomes" id="UP000054538"/>
    </source>
</evidence>